<dbReference type="Proteomes" id="UP000589626">
    <property type="component" value="Unassembled WGS sequence"/>
</dbReference>
<name>A0A7W4W0E1_9ACTN</name>
<protein>
    <submittedName>
        <fullName evidence="2">Uncharacterized protein</fullName>
    </submittedName>
</protein>
<keyword evidence="3" id="KW-1185">Reference proteome</keyword>
<comment type="caution">
    <text evidence="2">The sequence shown here is derived from an EMBL/GenBank/DDBJ whole genome shotgun (WGS) entry which is preliminary data.</text>
</comment>
<sequence length="44" mass="5223">MKLMRTVALAGIAKKLYDESRKPENQARIRAAAERLRERRGRRR</sequence>
<feature type="compositionally biased region" description="Basic and acidic residues" evidence="1">
    <location>
        <begin position="20"/>
        <end position="37"/>
    </location>
</feature>
<reference evidence="2 3" key="1">
    <citation type="submission" date="2020-08" db="EMBL/GenBank/DDBJ databases">
        <title>Sequencing the genomes of 1000 actinobacteria strains.</title>
        <authorList>
            <person name="Klenk H.-P."/>
        </authorList>
    </citation>
    <scope>NUCLEOTIDE SEQUENCE [LARGE SCALE GENOMIC DNA]</scope>
    <source>
        <strain evidence="2 3">DSM 105498</strain>
    </source>
</reference>
<evidence type="ECO:0000313" key="2">
    <source>
        <dbReference type="EMBL" id="MBB3045099.1"/>
    </source>
</evidence>
<dbReference type="AlphaFoldDB" id="A0A7W4W0E1"/>
<accession>A0A7W4W0E1</accession>
<organism evidence="2 3">
    <name type="scientific">Nocardioides soli</name>
    <dbReference type="NCBI Taxonomy" id="1036020"/>
    <lineage>
        <taxon>Bacteria</taxon>
        <taxon>Bacillati</taxon>
        <taxon>Actinomycetota</taxon>
        <taxon>Actinomycetes</taxon>
        <taxon>Propionibacteriales</taxon>
        <taxon>Nocardioidaceae</taxon>
        <taxon>Nocardioides</taxon>
    </lineage>
</organism>
<feature type="region of interest" description="Disordered" evidence="1">
    <location>
        <begin position="20"/>
        <end position="44"/>
    </location>
</feature>
<evidence type="ECO:0000256" key="1">
    <source>
        <dbReference type="SAM" id="MobiDB-lite"/>
    </source>
</evidence>
<dbReference type="EMBL" id="JACHWR010000005">
    <property type="protein sequence ID" value="MBB3045099.1"/>
    <property type="molecule type" value="Genomic_DNA"/>
</dbReference>
<dbReference type="RefSeq" id="WP_281374860.1">
    <property type="nucleotide sequence ID" value="NZ_JACHWR010000005.1"/>
</dbReference>
<gene>
    <name evidence="2" type="ORF">FHU40_004952</name>
</gene>
<evidence type="ECO:0000313" key="3">
    <source>
        <dbReference type="Proteomes" id="UP000589626"/>
    </source>
</evidence>
<proteinExistence type="predicted"/>